<comment type="caution">
    <text evidence="2">The sequence shown here is derived from an EMBL/GenBank/DDBJ whole genome shotgun (WGS) entry which is preliminary data.</text>
</comment>
<dbReference type="PANTHER" id="PTHR31751:SF7">
    <property type="entry name" value="THAP-TYPE DOMAIN-CONTAINING PROTEIN"/>
    <property type="match status" value="1"/>
</dbReference>
<gene>
    <name evidence="2" type="ORF">R3I93_006645</name>
</gene>
<evidence type="ECO:0000313" key="3">
    <source>
        <dbReference type="Proteomes" id="UP001364617"/>
    </source>
</evidence>
<feature type="region of interest" description="Disordered" evidence="1">
    <location>
        <begin position="28"/>
        <end position="71"/>
    </location>
</feature>
<evidence type="ECO:0000313" key="2">
    <source>
        <dbReference type="EMBL" id="KAK7162411.1"/>
    </source>
</evidence>
<reference evidence="2 3" key="1">
    <citation type="submission" date="2024-02" db="EMBL/GenBank/DDBJ databases">
        <title>Chromosome-level genome assembly of the Eurasian Minnow (Phoxinus phoxinus).</title>
        <authorList>
            <person name="Oriowo T.O."/>
            <person name="Martin S."/>
            <person name="Stange M."/>
            <person name="Chrysostomakis Y."/>
            <person name="Brown T."/>
            <person name="Winkler S."/>
            <person name="Kukowka S."/>
            <person name="Myers E.W."/>
            <person name="Bohne A."/>
        </authorList>
    </citation>
    <scope>NUCLEOTIDE SEQUENCE [LARGE SCALE GENOMIC DNA]</scope>
    <source>
        <strain evidence="2">ZFMK-TIS-60720</strain>
        <tissue evidence="2">Whole Organism</tissue>
    </source>
</reference>
<accession>A0AAN9D4G8</accession>
<dbReference type="Proteomes" id="UP001364617">
    <property type="component" value="Unassembled WGS sequence"/>
</dbReference>
<name>A0AAN9D4G8_9TELE</name>
<dbReference type="EMBL" id="JAYKXH010000007">
    <property type="protein sequence ID" value="KAK7162411.1"/>
    <property type="molecule type" value="Genomic_DNA"/>
</dbReference>
<dbReference type="AlphaFoldDB" id="A0AAN9D4G8"/>
<protein>
    <submittedName>
        <fullName evidence="2">Uncharacterized protein</fullName>
    </submittedName>
</protein>
<feature type="region of interest" description="Disordered" evidence="1">
    <location>
        <begin position="696"/>
        <end position="717"/>
    </location>
</feature>
<proteinExistence type="predicted"/>
<evidence type="ECO:0000256" key="1">
    <source>
        <dbReference type="SAM" id="MobiDB-lite"/>
    </source>
</evidence>
<sequence length="743" mass="84243">MRVLVYLGLQPYGTAAIIVSSGNRCFQMDSSDGKKRPAPSTTQTPTDTPRKLKKKKKNVSSVAKRESDRRRAKTRVNIGAAFDAWRELRSALGIKTDPELAFFLLQRDDFQIAGVQPLTEDQALGLLEESIKSLELRDHSVLIDEKQANSLENSVIELLDELASDPSDADYVPPIYVRASGTLQKNIDSLPVIGLEEAVLDIYDREETVQEPDLSEDFHHPTTDIPTFPTFARVDAETDLINQPASIAFHKNLIQLVCFLKLPINKCFYIDQSTGVECDGLPPFQVNLQPRGTAAVLEWYCPHGHKLWMWNSQPLLKHNMQGGDFMLSTNILLSGNNYAKIALLFQFMNMKMVASNTFYAIQSAYCVDPIKEFWEEKRKAIIEKLGSKDSVVALADGRMDSPGHSAQYCTYTTMEQDTMDIISIVTVDKRQTDRKSVAMEKYAFIKTFDRLMGELNIKEIVTDAHVQIASLMHPEKGRYKDQGVVHSLDIWHAAKNLTKRLHAAGMISGQSQILVWLKDVVNHFWFSCQKAGNREEFMCIWRGVLHHVCGEHEWALGRCLHAPMDEETANKVVIPPGSAAHEALSQIVLNMKDVEKFLTFRSTSELESFQNHILMYAGKRFSFSPPVYEARTFLAALDYNHHNHRPVHINMKGNVSQKRVYSKKSKRYRVYTVKEQKDYSYIPQLQTKILQSRLNSARGLPRRRSLRPDDPRAFGLLPGIVPPPTTELVQIQVCRGQDMTSTT</sequence>
<dbReference type="PANTHER" id="PTHR31751">
    <property type="entry name" value="SI:CH211-108C17.2-RELATED-RELATED"/>
    <property type="match status" value="1"/>
</dbReference>
<organism evidence="2 3">
    <name type="scientific">Phoxinus phoxinus</name>
    <name type="common">Eurasian minnow</name>
    <dbReference type="NCBI Taxonomy" id="58324"/>
    <lineage>
        <taxon>Eukaryota</taxon>
        <taxon>Metazoa</taxon>
        <taxon>Chordata</taxon>
        <taxon>Craniata</taxon>
        <taxon>Vertebrata</taxon>
        <taxon>Euteleostomi</taxon>
        <taxon>Actinopterygii</taxon>
        <taxon>Neopterygii</taxon>
        <taxon>Teleostei</taxon>
        <taxon>Ostariophysi</taxon>
        <taxon>Cypriniformes</taxon>
        <taxon>Leuciscidae</taxon>
        <taxon>Phoxininae</taxon>
        <taxon>Phoxinus</taxon>
    </lineage>
</organism>
<keyword evidence="3" id="KW-1185">Reference proteome</keyword>